<dbReference type="Proteomes" id="UP000308600">
    <property type="component" value="Unassembled WGS sequence"/>
</dbReference>
<protein>
    <submittedName>
        <fullName evidence="1">Uncharacterized protein</fullName>
    </submittedName>
</protein>
<gene>
    <name evidence="1" type="ORF">BDN72DRAFT_375865</name>
</gene>
<proteinExistence type="predicted"/>
<keyword evidence="2" id="KW-1185">Reference proteome</keyword>
<organism evidence="1 2">
    <name type="scientific">Pluteus cervinus</name>
    <dbReference type="NCBI Taxonomy" id="181527"/>
    <lineage>
        <taxon>Eukaryota</taxon>
        <taxon>Fungi</taxon>
        <taxon>Dikarya</taxon>
        <taxon>Basidiomycota</taxon>
        <taxon>Agaricomycotina</taxon>
        <taxon>Agaricomycetes</taxon>
        <taxon>Agaricomycetidae</taxon>
        <taxon>Agaricales</taxon>
        <taxon>Pluteineae</taxon>
        <taxon>Pluteaceae</taxon>
        <taxon>Pluteus</taxon>
    </lineage>
</organism>
<sequence length="683" mass="77422">MTKLEAASEISGHIVGPMPIEKFLAKFMPGTSTATEDKSTFKKLRHVTDEEQMYSRWIDALNDVCKPEIVLRDTHDDRVPNQDDQKIGPDVTAYCLRSNETVPECCDLGRAEILMEFKFNNADDPFCGGGHVLERNTVAAKETLGQITMSATAQLALQFRTHAFSLLVFPHYTRILRWDRAGVVVSAKINHQDKGHFITTFFERFGQASPSVRGVDTTVLPHGLNADEEEKVRALLNANSDTVLRKVLVGRQYFIIGDATFISASCAFGRATRCYRAYDPAAAKKGLPCVFILKDSWRIWTLTRPTEYEILKRLEHKGVENVPVAVCGSDVDPAEETDHKTRTQDLVREDWNRHKFPLRALRHFRLVTHELDMHIQDCTTVQDAVIVVKDASIAHQQAYDKAKVVHRDVSWANIMAKRINGILRGYLIDWDMCKLIGDDEALEEGDQVVERTGTWFFIAARLINTPGPTLVQTRVDDVESFFHILVYLASMYTSHTLGSTEELTTFHHSYFLQSYKKDGKDAGGKYKIAFMHTQGLDLLPKLDNTPLRYLLLLLVDAMALRYPKPVEVNPLRKRKNVPELSNDDKELLHELDNNSSWLSDRIADALQLDGWETADTNAMKLHKLPNLENKPNDRYKASATTLAMSHISASEQKYRAVMVKKAEEGKKVDRDGHTTKKRKLRGS</sequence>
<evidence type="ECO:0000313" key="1">
    <source>
        <dbReference type="EMBL" id="TFK62782.1"/>
    </source>
</evidence>
<name>A0ACD3AD56_9AGAR</name>
<dbReference type="EMBL" id="ML208561">
    <property type="protein sequence ID" value="TFK62782.1"/>
    <property type="molecule type" value="Genomic_DNA"/>
</dbReference>
<reference evidence="1 2" key="1">
    <citation type="journal article" date="2019" name="Nat. Ecol. Evol.">
        <title>Megaphylogeny resolves global patterns of mushroom evolution.</title>
        <authorList>
            <person name="Varga T."/>
            <person name="Krizsan K."/>
            <person name="Foldi C."/>
            <person name="Dima B."/>
            <person name="Sanchez-Garcia M."/>
            <person name="Sanchez-Ramirez S."/>
            <person name="Szollosi G.J."/>
            <person name="Szarkandi J.G."/>
            <person name="Papp V."/>
            <person name="Albert L."/>
            <person name="Andreopoulos W."/>
            <person name="Angelini C."/>
            <person name="Antonin V."/>
            <person name="Barry K.W."/>
            <person name="Bougher N.L."/>
            <person name="Buchanan P."/>
            <person name="Buyck B."/>
            <person name="Bense V."/>
            <person name="Catcheside P."/>
            <person name="Chovatia M."/>
            <person name="Cooper J."/>
            <person name="Damon W."/>
            <person name="Desjardin D."/>
            <person name="Finy P."/>
            <person name="Geml J."/>
            <person name="Haridas S."/>
            <person name="Hughes K."/>
            <person name="Justo A."/>
            <person name="Karasinski D."/>
            <person name="Kautmanova I."/>
            <person name="Kiss B."/>
            <person name="Kocsube S."/>
            <person name="Kotiranta H."/>
            <person name="LaButti K.M."/>
            <person name="Lechner B.E."/>
            <person name="Liimatainen K."/>
            <person name="Lipzen A."/>
            <person name="Lukacs Z."/>
            <person name="Mihaltcheva S."/>
            <person name="Morgado L.N."/>
            <person name="Niskanen T."/>
            <person name="Noordeloos M.E."/>
            <person name="Ohm R.A."/>
            <person name="Ortiz-Santana B."/>
            <person name="Ovrebo C."/>
            <person name="Racz N."/>
            <person name="Riley R."/>
            <person name="Savchenko A."/>
            <person name="Shiryaev A."/>
            <person name="Soop K."/>
            <person name="Spirin V."/>
            <person name="Szebenyi C."/>
            <person name="Tomsovsky M."/>
            <person name="Tulloss R.E."/>
            <person name="Uehling J."/>
            <person name="Grigoriev I.V."/>
            <person name="Vagvolgyi C."/>
            <person name="Papp T."/>
            <person name="Martin F.M."/>
            <person name="Miettinen O."/>
            <person name="Hibbett D.S."/>
            <person name="Nagy L.G."/>
        </authorList>
    </citation>
    <scope>NUCLEOTIDE SEQUENCE [LARGE SCALE GENOMIC DNA]</scope>
    <source>
        <strain evidence="1 2">NL-1719</strain>
    </source>
</reference>
<evidence type="ECO:0000313" key="2">
    <source>
        <dbReference type="Proteomes" id="UP000308600"/>
    </source>
</evidence>
<accession>A0ACD3AD56</accession>